<feature type="region of interest" description="Disordered" evidence="1">
    <location>
        <begin position="497"/>
        <end position="602"/>
    </location>
</feature>
<feature type="compositionally biased region" description="Basic and acidic residues" evidence="1">
    <location>
        <begin position="1147"/>
        <end position="1156"/>
    </location>
</feature>
<feature type="compositionally biased region" description="Polar residues" evidence="1">
    <location>
        <begin position="934"/>
        <end position="949"/>
    </location>
</feature>
<gene>
    <name evidence="2" type="ORF">FOMPIDRAFT_1057339</name>
</gene>
<feature type="compositionally biased region" description="Basic residues" evidence="1">
    <location>
        <begin position="1095"/>
        <end position="1106"/>
    </location>
</feature>
<feature type="compositionally biased region" description="Basic and acidic residues" evidence="1">
    <location>
        <begin position="136"/>
        <end position="146"/>
    </location>
</feature>
<reference evidence="2 3" key="1">
    <citation type="journal article" date="2012" name="Science">
        <title>The Paleozoic origin of enzymatic lignin decomposition reconstructed from 31 fungal genomes.</title>
        <authorList>
            <person name="Floudas D."/>
            <person name="Binder M."/>
            <person name="Riley R."/>
            <person name="Barry K."/>
            <person name="Blanchette R.A."/>
            <person name="Henrissat B."/>
            <person name="Martinez A.T."/>
            <person name="Otillar R."/>
            <person name="Spatafora J.W."/>
            <person name="Yadav J.S."/>
            <person name="Aerts A."/>
            <person name="Benoit I."/>
            <person name="Boyd A."/>
            <person name="Carlson A."/>
            <person name="Copeland A."/>
            <person name="Coutinho P.M."/>
            <person name="de Vries R.P."/>
            <person name="Ferreira P."/>
            <person name="Findley K."/>
            <person name="Foster B."/>
            <person name="Gaskell J."/>
            <person name="Glotzer D."/>
            <person name="Gorecki P."/>
            <person name="Heitman J."/>
            <person name="Hesse C."/>
            <person name="Hori C."/>
            <person name="Igarashi K."/>
            <person name="Jurgens J.A."/>
            <person name="Kallen N."/>
            <person name="Kersten P."/>
            <person name="Kohler A."/>
            <person name="Kuees U."/>
            <person name="Kumar T.K.A."/>
            <person name="Kuo A."/>
            <person name="LaButti K."/>
            <person name="Larrondo L.F."/>
            <person name="Lindquist E."/>
            <person name="Ling A."/>
            <person name="Lombard V."/>
            <person name="Lucas S."/>
            <person name="Lundell T."/>
            <person name="Martin R."/>
            <person name="McLaughlin D.J."/>
            <person name="Morgenstern I."/>
            <person name="Morin E."/>
            <person name="Murat C."/>
            <person name="Nagy L.G."/>
            <person name="Nolan M."/>
            <person name="Ohm R.A."/>
            <person name="Patyshakuliyeva A."/>
            <person name="Rokas A."/>
            <person name="Ruiz-Duenas F.J."/>
            <person name="Sabat G."/>
            <person name="Salamov A."/>
            <person name="Samejima M."/>
            <person name="Schmutz J."/>
            <person name="Slot J.C."/>
            <person name="St John F."/>
            <person name="Stenlid J."/>
            <person name="Sun H."/>
            <person name="Sun S."/>
            <person name="Syed K."/>
            <person name="Tsang A."/>
            <person name="Wiebenga A."/>
            <person name="Young D."/>
            <person name="Pisabarro A."/>
            <person name="Eastwood D.C."/>
            <person name="Martin F."/>
            <person name="Cullen D."/>
            <person name="Grigoriev I.V."/>
            <person name="Hibbett D.S."/>
        </authorList>
    </citation>
    <scope>NUCLEOTIDE SEQUENCE</scope>
    <source>
        <strain evidence="3">FP-58527</strain>
    </source>
</reference>
<feature type="compositionally biased region" description="Low complexity" evidence="1">
    <location>
        <begin position="852"/>
        <end position="872"/>
    </location>
</feature>
<dbReference type="OrthoDB" id="3261862at2759"/>
<dbReference type="HOGENOM" id="CLU_007930_0_0_1"/>
<sequence length="1189" mass="126356">MASTTAVAPTIPHDRPSAVRTNSIASTASSGGASLRRRTATRTKSVLLPNKRGKSQGPPEERKKVADDGGRSFIDFGDSTPPVPPLLHAEPEELAAHSGPPHAPAGQERLRITVSGGGKPRQVAIRSMTAGTSAVEEGKKPWETRSEGGSIRGMKTRSRALSLPRQAFRQNLASDSSSEPSPKTPGQETRPFVQVPSTRPGLPNPRDSFLSTTSSSLYPASTATGTFTESSFPYSIDDDLEQRLTPAAPEIVFADKQEFDADDVSYRLRLLVNNSYFLPPAHTKPSPLSLNSQTAGGQKVYPKPSAGTFLDFFRLGKSKSKPATPSTSSPPPTEQQGPILRTTSDSTTASGFIPRPSARSLPQTPMHAAPAPVNSRVVVVRERMDDLAAAAKEAEQDLRTRAVRKTRSQSITRPQPSHLDIIDPTDAVDLPPPSSGYPFAVQASAVYGVNISGALDAAVLAEQLAPHSPGTWSSTTDDDAWRKALLAQAVHHSLSNSMDTSFASGSTDRSRLTSPTGPSGSGSSGHMSRPSDAFTQSTNFRSLTDPSKSSSGHASQPSEAFSQSTHVLSLSGPSRGGSSGYAHTSQPSESFSQAAQSTPKPQVGQRILEDLHVATEGNDPPSPRTPTQAKAPSSASSQTTFSSASDLAGHRSPRPHAGFPPGRSESPTRTAALPPPPRRPMLNPLFSHSQPDLTDPDLESAGPLRPPLQSLRKVMSSPGLSESREAVLAGDVRATSPMSISQRLSMRMSPVMLHVEATPSRSSYRSLMSQLTSDSRVSDDLSYVTPEDTDVDQTLQQRPSVTVSMVGEGRASITASEYSVPSPTASAFHDAIFGSYRSPSALSRRSFLPEAPGTSRSVSPVSPTVSVGMGVPEGHRGQTLSPPPRASLSSVTQTALAPPPRSSPRASPRHPPSPLRDSTDVQVPPAPASGRPFSIQSIGSGSLPTTSPDSPGFPASSPSLADRRGHASPLALRIPEEFAPPTIHSAPAPSSPADFFDKIESTMDEMESTDGSDEEEEEDAVLSPPQPPFAHSRSGSQQTMHTAGAGSSRLSIMRLGNHSTPSLRRVQRQEETAQLSDAQLSDAERMKPISNVPARPRRRSFFTSRKKGLKNTDIPLLPFRDIATSHGVGGSDLSPDYTPRRPATAGAEKKAKLPKRESMLQFEGMLHQYAQAERERIKQITTSMSSNPR</sequence>
<feature type="compositionally biased region" description="Polar residues" evidence="1">
    <location>
        <begin position="341"/>
        <end position="350"/>
    </location>
</feature>
<proteinExistence type="predicted"/>
<feature type="compositionally biased region" description="Low complexity" evidence="1">
    <location>
        <begin position="25"/>
        <end position="34"/>
    </location>
</feature>
<feature type="compositionally biased region" description="Basic and acidic residues" evidence="1">
    <location>
        <begin position="59"/>
        <end position="70"/>
    </location>
</feature>
<feature type="region of interest" description="Disordered" evidence="1">
    <location>
        <begin position="318"/>
        <end position="370"/>
    </location>
</feature>
<feature type="region of interest" description="Disordered" evidence="1">
    <location>
        <begin position="281"/>
        <end position="301"/>
    </location>
</feature>
<feature type="compositionally biased region" description="Polar residues" evidence="1">
    <location>
        <begin position="533"/>
        <end position="567"/>
    </location>
</feature>
<name>S8FWZ1_FOMSC</name>
<keyword evidence="3" id="KW-1185">Reference proteome</keyword>
<feature type="compositionally biased region" description="Low complexity" evidence="1">
    <location>
        <begin position="96"/>
        <end position="106"/>
    </location>
</feature>
<dbReference type="InParanoid" id="S8FWZ1"/>
<feature type="region of interest" description="Disordered" evidence="1">
    <location>
        <begin position="614"/>
        <end position="727"/>
    </location>
</feature>
<organism evidence="2 3">
    <name type="scientific">Fomitopsis schrenkii</name>
    <name type="common">Brown rot fungus</name>
    <dbReference type="NCBI Taxonomy" id="2126942"/>
    <lineage>
        <taxon>Eukaryota</taxon>
        <taxon>Fungi</taxon>
        <taxon>Dikarya</taxon>
        <taxon>Basidiomycota</taxon>
        <taxon>Agaricomycotina</taxon>
        <taxon>Agaricomycetes</taxon>
        <taxon>Polyporales</taxon>
        <taxon>Fomitopsis</taxon>
    </lineage>
</organism>
<dbReference type="EMBL" id="KE504123">
    <property type="protein sequence ID" value="EPT05636.1"/>
    <property type="molecule type" value="Genomic_DNA"/>
</dbReference>
<feature type="compositionally biased region" description="Polar residues" evidence="1">
    <location>
        <begin position="168"/>
        <end position="187"/>
    </location>
</feature>
<dbReference type="AlphaFoldDB" id="S8FWZ1"/>
<feature type="compositionally biased region" description="Low complexity" evidence="1">
    <location>
        <begin position="633"/>
        <end position="645"/>
    </location>
</feature>
<accession>S8FWZ1</accession>
<feature type="compositionally biased region" description="Acidic residues" evidence="1">
    <location>
        <begin position="1002"/>
        <end position="1020"/>
    </location>
</feature>
<dbReference type="Proteomes" id="UP000015241">
    <property type="component" value="Unassembled WGS sequence"/>
</dbReference>
<evidence type="ECO:0000313" key="3">
    <source>
        <dbReference type="Proteomes" id="UP000015241"/>
    </source>
</evidence>
<feature type="region of interest" description="Disordered" evidence="1">
    <location>
        <begin position="1060"/>
        <end position="1106"/>
    </location>
</feature>
<evidence type="ECO:0000313" key="2">
    <source>
        <dbReference type="EMBL" id="EPT05636.1"/>
    </source>
</evidence>
<protein>
    <submittedName>
        <fullName evidence="2">Uncharacterized protein</fullName>
    </submittedName>
</protein>
<feature type="compositionally biased region" description="Polar residues" evidence="1">
    <location>
        <begin position="497"/>
        <end position="507"/>
    </location>
</feature>
<feature type="compositionally biased region" description="Polar residues" evidence="1">
    <location>
        <begin position="286"/>
        <end position="296"/>
    </location>
</feature>
<evidence type="ECO:0000256" key="1">
    <source>
        <dbReference type="SAM" id="MobiDB-lite"/>
    </source>
</evidence>
<feature type="region of interest" description="Disordered" evidence="1">
    <location>
        <begin position="1125"/>
        <end position="1156"/>
    </location>
</feature>
<feature type="compositionally biased region" description="Polar residues" evidence="1">
    <location>
        <begin position="581"/>
        <end position="600"/>
    </location>
</feature>
<feature type="region of interest" description="Disordered" evidence="1">
    <location>
        <begin position="128"/>
        <end position="215"/>
    </location>
</feature>
<feature type="region of interest" description="Disordered" evidence="1">
    <location>
        <begin position="847"/>
        <end position="1048"/>
    </location>
</feature>
<dbReference type="eggNOG" id="ENOG502SM2S">
    <property type="taxonomic scope" value="Eukaryota"/>
</dbReference>
<feature type="region of interest" description="Disordered" evidence="1">
    <location>
        <begin position="1"/>
        <end position="107"/>
    </location>
</feature>